<dbReference type="HOGENOM" id="CLU_586272_0_0_10"/>
<sequence>MYTSYIGKKFLKIYNEKMHTDISAEEFFDRIFFNLFFNDERHLIHVSNSPFFQKPREEDVKKYGSKPLAQYNNLKTAIAGDEPNMSIFVGYAAKDIEGTTSGQISEVQTFIDRNEMYASWIGEALAIGVSGGFAILLDEPDILWQLFCGWKYYRKYLNQTPNVKDKQIETWNGHWLSHWCRKFYNDLTPYKSFHIMLTESMGNLAIPTKPWLEIIMALSKKYPDKVITAYSYNLSQTNTTLGFINLYLPEVHSLFDFRDKLFFDGKQSILSDEEIESFNTYYNFKSACRLGTIGLKAIEPDKLRQYFPIGSMPYAQGKEYKFNNEESYINYELYKIWIIAMINKTELLELATAVAKALIEFERTAEKGKTVYSNLSKEVRKSNKIEVFGQKLKEIMEYESSDNEVFRKAFVEAYYIPKDSFPLFMTLIDFEYTYWKSKN</sequence>
<proteinExistence type="predicted"/>
<evidence type="ECO:0000313" key="1">
    <source>
        <dbReference type="EMBL" id="KKB54042.1"/>
    </source>
</evidence>
<reference evidence="1 2" key="1">
    <citation type="submission" date="2013-04" db="EMBL/GenBank/DDBJ databases">
        <title>The Genome Sequence of Parabacteroides gordonii DSM 23371.</title>
        <authorList>
            <consortium name="The Broad Institute Genomics Platform"/>
            <person name="Earl A."/>
            <person name="Ward D."/>
            <person name="Feldgarden M."/>
            <person name="Gevers D."/>
            <person name="Martens E."/>
            <person name="Sakamoto M."/>
            <person name="Benno Y."/>
            <person name="Suzuki N."/>
            <person name="Matsunaga N."/>
            <person name="Koshihara K."/>
            <person name="Seki M."/>
            <person name="Komiya H."/>
            <person name="Walker B."/>
            <person name="Young S."/>
            <person name="Zeng Q."/>
            <person name="Gargeya S."/>
            <person name="Fitzgerald M."/>
            <person name="Haas B."/>
            <person name="Abouelleil A."/>
            <person name="Allen A.W."/>
            <person name="Alvarado L."/>
            <person name="Arachchi H.M."/>
            <person name="Berlin A.M."/>
            <person name="Chapman S.B."/>
            <person name="Gainer-Dewar J."/>
            <person name="Goldberg J."/>
            <person name="Griggs A."/>
            <person name="Gujja S."/>
            <person name="Hansen M."/>
            <person name="Howarth C."/>
            <person name="Imamovic A."/>
            <person name="Ireland A."/>
            <person name="Larimer J."/>
            <person name="McCowan C."/>
            <person name="Murphy C."/>
            <person name="Pearson M."/>
            <person name="Poon T.W."/>
            <person name="Priest M."/>
            <person name="Roberts A."/>
            <person name="Saif S."/>
            <person name="Shea T."/>
            <person name="Sisk P."/>
            <person name="Sykes S."/>
            <person name="Wortman J."/>
            <person name="Nusbaum C."/>
            <person name="Birren B."/>
        </authorList>
    </citation>
    <scope>NUCLEOTIDE SEQUENCE [LARGE SCALE GENOMIC DNA]</scope>
    <source>
        <strain evidence="1 2">MS-1</strain>
    </source>
</reference>
<accession>A0A0F5J9G4</accession>
<dbReference type="PATRIC" id="fig|1203610.3.peg.3693"/>
<protein>
    <submittedName>
        <fullName evidence="1">Uncharacterized protein</fullName>
    </submittedName>
</protein>
<name>A0A0F5J9G4_9BACT</name>
<dbReference type="RefSeq" id="WP_028726726.1">
    <property type="nucleotide sequence ID" value="NZ_AUAE01000010.1"/>
</dbReference>
<dbReference type="EMBL" id="AQHW01000017">
    <property type="protein sequence ID" value="KKB54042.1"/>
    <property type="molecule type" value="Genomic_DNA"/>
</dbReference>
<keyword evidence="2" id="KW-1185">Reference proteome</keyword>
<comment type="caution">
    <text evidence="1">The sequence shown here is derived from an EMBL/GenBank/DDBJ whole genome shotgun (WGS) entry which is preliminary data.</text>
</comment>
<dbReference type="AlphaFoldDB" id="A0A0F5J9G4"/>
<organism evidence="1 2">
    <name type="scientific">Parabacteroides gordonii MS-1 = DSM 23371</name>
    <dbReference type="NCBI Taxonomy" id="1203610"/>
    <lineage>
        <taxon>Bacteria</taxon>
        <taxon>Pseudomonadati</taxon>
        <taxon>Bacteroidota</taxon>
        <taxon>Bacteroidia</taxon>
        <taxon>Bacteroidales</taxon>
        <taxon>Tannerellaceae</taxon>
        <taxon>Parabacteroides</taxon>
    </lineage>
</organism>
<dbReference type="STRING" id="1203610.HMPREF1536_03623"/>
<evidence type="ECO:0000313" key="2">
    <source>
        <dbReference type="Proteomes" id="UP000033035"/>
    </source>
</evidence>
<gene>
    <name evidence="1" type="ORF">HMPREF1536_03623</name>
</gene>
<dbReference type="Proteomes" id="UP000033035">
    <property type="component" value="Unassembled WGS sequence"/>
</dbReference>